<name>A0A9L0SWQ5_HORSE</name>
<evidence type="ECO:0000313" key="2">
    <source>
        <dbReference type="Ensembl" id="ENSECAP00000080462.1"/>
    </source>
</evidence>
<evidence type="ECO:0000256" key="1">
    <source>
        <dbReference type="SAM" id="MobiDB-lite"/>
    </source>
</evidence>
<keyword evidence="3" id="KW-1185">Reference proteome</keyword>
<feature type="region of interest" description="Disordered" evidence="1">
    <location>
        <begin position="91"/>
        <end position="117"/>
    </location>
</feature>
<proteinExistence type="predicted"/>
<dbReference type="Ensembl" id="ENSECAT00000095910.1">
    <property type="protein sequence ID" value="ENSECAP00000080462.1"/>
    <property type="gene ID" value="ENSECAG00000022119.4"/>
</dbReference>
<feature type="compositionally biased region" description="Basic and acidic residues" evidence="1">
    <location>
        <begin position="102"/>
        <end position="117"/>
    </location>
</feature>
<dbReference type="Proteomes" id="UP000002281">
    <property type="component" value="Chromosome 4"/>
</dbReference>
<gene>
    <name evidence="2" type="primary">GARIN1B</name>
</gene>
<accession>A0A9L0SWQ5</accession>
<reference evidence="2" key="3">
    <citation type="submission" date="2025-09" db="UniProtKB">
        <authorList>
            <consortium name="Ensembl"/>
        </authorList>
    </citation>
    <scope>IDENTIFICATION</scope>
    <source>
        <strain evidence="2">Thoroughbred</strain>
    </source>
</reference>
<dbReference type="GeneTree" id="ENSGT00940000161477"/>
<evidence type="ECO:0000313" key="3">
    <source>
        <dbReference type="Proteomes" id="UP000002281"/>
    </source>
</evidence>
<reference evidence="2 3" key="1">
    <citation type="journal article" date="2009" name="Science">
        <title>Genome sequence, comparative analysis, and population genetics of the domestic horse.</title>
        <authorList>
            <consortium name="Broad Institute Genome Sequencing Platform"/>
            <consortium name="Broad Institute Whole Genome Assembly Team"/>
            <person name="Wade C.M."/>
            <person name="Giulotto E."/>
            <person name="Sigurdsson S."/>
            <person name="Zoli M."/>
            <person name="Gnerre S."/>
            <person name="Imsland F."/>
            <person name="Lear T.L."/>
            <person name="Adelson D.L."/>
            <person name="Bailey E."/>
            <person name="Bellone R.R."/>
            <person name="Bloecker H."/>
            <person name="Distl O."/>
            <person name="Edgar R.C."/>
            <person name="Garber M."/>
            <person name="Leeb T."/>
            <person name="Mauceli E."/>
            <person name="MacLeod J.N."/>
            <person name="Penedo M.C.T."/>
            <person name="Raison J.M."/>
            <person name="Sharpe T."/>
            <person name="Vogel J."/>
            <person name="Andersson L."/>
            <person name="Antczak D.F."/>
            <person name="Biagi T."/>
            <person name="Binns M.M."/>
            <person name="Chowdhary B.P."/>
            <person name="Coleman S.J."/>
            <person name="Della Valle G."/>
            <person name="Fryc S."/>
            <person name="Guerin G."/>
            <person name="Hasegawa T."/>
            <person name="Hill E.W."/>
            <person name="Jurka J."/>
            <person name="Kiialainen A."/>
            <person name="Lindgren G."/>
            <person name="Liu J."/>
            <person name="Magnani E."/>
            <person name="Mickelson J.R."/>
            <person name="Murray J."/>
            <person name="Nergadze S.G."/>
            <person name="Onofrio R."/>
            <person name="Pedroni S."/>
            <person name="Piras M.F."/>
            <person name="Raudsepp T."/>
            <person name="Rocchi M."/>
            <person name="Roeed K.H."/>
            <person name="Ryder O.A."/>
            <person name="Searle S."/>
            <person name="Skow L."/>
            <person name="Swinburne J.E."/>
            <person name="Syvaenen A.C."/>
            <person name="Tozaki T."/>
            <person name="Valberg S.J."/>
            <person name="Vaudin M."/>
            <person name="White J.R."/>
            <person name="Zody M.C."/>
            <person name="Lander E.S."/>
            <person name="Lindblad-Toh K."/>
        </authorList>
    </citation>
    <scope>NUCLEOTIDE SEQUENCE [LARGE SCALE GENOMIC DNA]</scope>
    <source>
        <strain evidence="2 3">Thoroughbred</strain>
    </source>
</reference>
<protein>
    <submittedName>
        <fullName evidence="2">Golgi associated RAB2 interactor 1B</fullName>
    </submittedName>
</protein>
<organism evidence="2 3">
    <name type="scientific">Equus caballus</name>
    <name type="common">Horse</name>
    <dbReference type="NCBI Taxonomy" id="9796"/>
    <lineage>
        <taxon>Eukaryota</taxon>
        <taxon>Metazoa</taxon>
        <taxon>Chordata</taxon>
        <taxon>Craniata</taxon>
        <taxon>Vertebrata</taxon>
        <taxon>Euteleostomi</taxon>
        <taxon>Mammalia</taxon>
        <taxon>Eutheria</taxon>
        <taxon>Laurasiatheria</taxon>
        <taxon>Perissodactyla</taxon>
        <taxon>Equidae</taxon>
        <taxon>Equus</taxon>
    </lineage>
</organism>
<dbReference type="AlphaFoldDB" id="A0A9L0SWQ5"/>
<sequence length="117" mass="13094">MSSVPQRKTWYKLKKTIKVTRSYPTFPSLNAWEELRDLLPVDQEPYPGVGLGVEEGLLCQMVHSPEFNLFPDSVVFESNFVQDSPVEVCGAPDLRPPSAHPAVEDSCREDLLPKAPP</sequence>
<reference evidence="2" key="2">
    <citation type="submission" date="2025-08" db="UniProtKB">
        <authorList>
            <consortium name="Ensembl"/>
        </authorList>
    </citation>
    <scope>IDENTIFICATION</scope>
    <source>
        <strain evidence="2">Thoroughbred</strain>
    </source>
</reference>